<evidence type="ECO:0000256" key="3">
    <source>
        <dbReference type="ARBA" id="ARBA00022801"/>
    </source>
</evidence>
<keyword evidence="3" id="KW-0378">Hydrolase</keyword>
<dbReference type="AlphaFoldDB" id="A0A7X6DT21"/>
<gene>
    <name evidence="7" type="ORF">MNODULE_19125</name>
</gene>
<dbReference type="InterPro" id="IPR037518">
    <property type="entry name" value="MPN"/>
</dbReference>
<name>A0A7X6DT21_9BACT</name>
<dbReference type="InterPro" id="IPR025657">
    <property type="entry name" value="RadC_JAB"/>
</dbReference>
<reference evidence="7 8" key="1">
    <citation type="journal article" date="2020" name="Nature">
        <title>Bacterial chemolithoautotrophy via manganese oxidation.</title>
        <authorList>
            <person name="Yu H."/>
            <person name="Leadbetter J.R."/>
        </authorList>
    </citation>
    <scope>NUCLEOTIDE SEQUENCE [LARGE SCALE GENOMIC DNA]</scope>
    <source>
        <strain evidence="7 8">Mn-1</strain>
    </source>
</reference>
<dbReference type="Gene3D" id="3.40.140.10">
    <property type="entry name" value="Cytidine Deaminase, domain 2"/>
    <property type="match status" value="1"/>
</dbReference>
<dbReference type="PANTHER" id="PTHR30471">
    <property type="entry name" value="DNA REPAIR PROTEIN RADC"/>
    <property type="match status" value="1"/>
</dbReference>
<evidence type="ECO:0000313" key="7">
    <source>
        <dbReference type="EMBL" id="NKE72868.1"/>
    </source>
</evidence>
<evidence type="ECO:0000256" key="1">
    <source>
        <dbReference type="ARBA" id="ARBA00022670"/>
    </source>
</evidence>
<keyword evidence="4" id="KW-0862">Zinc</keyword>
<dbReference type="Proteomes" id="UP000534783">
    <property type="component" value="Unassembled WGS sequence"/>
</dbReference>
<dbReference type="PROSITE" id="PS50249">
    <property type="entry name" value="MPN"/>
    <property type="match status" value="1"/>
</dbReference>
<evidence type="ECO:0000256" key="5">
    <source>
        <dbReference type="ARBA" id="ARBA00023049"/>
    </source>
</evidence>
<proteinExistence type="predicted"/>
<keyword evidence="5" id="KW-0482">Metalloprotease</keyword>
<dbReference type="Pfam" id="PF04002">
    <property type="entry name" value="RadC"/>
    <property type="match status" value="1"/>
</dbReference>
<comment type="caution">
    <text evidence="7">The sequence shown here is derived from an EMBL/GenBank/DDBJ whole genome shotgun (WGS) entry which is preliminary data.</text>
</comment>
<evidence type="ECO:0000256" key="2">
    <source>
        <dbReference type="ARBA" id="ARBA00022723"/>
    </source>
</evidence>
<dbReference type="PANTHER" id="PTHR30471:SF3">
    <property type="entry name" value="UPF0758 PROTEIN YEES-RELATED"/>
    <property type="match status" value="1"/>
</dbReference>
<dbReference type="EMBL" id="VTOW01000004">
    <property type="protein sequence ID" value="NKE72868.1"/>
    <property type="molecule type" value="Genomic_DNA"/>
</dbReference>
<accession>A0A7X6DT21</accession>
<organism evidence="7 8">
    <name type="scientific">Candidatus Manganitrophus noduliformans</name>
    <dbReference type="NCBI Taxonomy" id="2606439"/>
    <lineage>
        <taxon>Bacteria</taxon>
        <taxon>Pseudomonadati</taxon>
        <taxon>Nitrospirota</taxon>
        <taxon>Nitrospiria</taxon>
        <taxon>Candidatus Troglogloeales</taxon>
        <taxon>Candidatus Manganitrophaceae</taxon>
        <taxon>Candidatus Manganitrophus</taxon>
    </lineage>
</organism>
<evidence type="ECO:0000259" key="6">
    <source>
        <dbReference type="PROSITE" id="PS50249"/>
    </source>
</evidence>
<sequence>MIREGRFPGHPGPVRNSSDAAGILRSYLAGADREYFVVLLLDQKHRINGLNLVSVGTLTMALVHPREVFKPAVLANAALILGHNHPSGDPEPSCEDRELTRRLVSAGELLGIDVLDHIVIGEREHVSFADRGMIPPRGRTLGSTVTSFKEKR</sequence>
<evidence type="ECO:0000313" key="8">
    <source>
        <dbReference type="Proteomes" id="UP000534783"/>
    </source>
</evidence>
<protein>
    <submittedName>
        <fullName evidence="7">JAB domain-containing protein</fullName>
    </submittedName>
</protein>
<feature type="domain" description="MPN" evidence="6">
    <location>
        <begin position="13"/>
        <end position="134"/>
    </location>
</feature>
<dbReference type="GO" id="GO:0006508">
    <property type="term" value="P:proteolysis"/>
    <property type="evidence" value="ECO:0007669"/>
    <property type="project" value="UniProtKB-KW"/>
</dbReference>
<dbReference type="CDD" id="cd08071">
    <property type="entry name" value="MPN_DUF2466"/>
    <property type="match status" value="1"/>
</dbReference>
<dbReference type="InterPro" id="IPR001405">
    <property type="entry name" value="UPF0758"/>
</dbReference>
<dbReference type="GO" id="GO:0046872">
    <property type="term" value="F:metal ion binding"/>
    <property type="evidence" value="ECO:0007669"/>
    <property type="project" value="UniProtKB-KW"/>
</dbReference>
<dbReference type="InterPro" id="IPR020891">
    <property type="entry name" value="UPF0758_CS"/>
</dbReference>
<keyword evidence="2" id="KW-0479">Metal-binding</keyword>
<evidence type="ECO:0000256" key="4">
    <source>
        <dbReference type="ARBA" id="ARBA00022833"/>
    </source>
</evidence>
<keyword evidence="8" id="KW-1185">Reference proteome</keyword>
<dbReference type="PROSITE" id="PS01302">
    <property type="entry name" value="UPF0758"/>
    <property type="match status" value="1"/>
</dbReference>
<dbReference type="GO" id="GO:0008237">
    <property type="term" value="F:metallopeptidase activity"/>
    <property type="evidence" value="ECO:0007669"/>
    <property type="project" value="UniProtKB-KW"/>
</dbReference>
<keyword evidence="1" id="KW-0645">Protease</keyword>